<protein>
    <submittedName>
        <fullName evidence="2">Uncharacterized protein</fullName>
    </submittedName>
</protein>
<keyword evidence="1" id="KW-0472">Membrane</keyword>
<keyword evidence="1" id="KW-0812">Transmembrane</keyword>
<proteinExistence type="predicted"/>
<name>X0Y9M7_9ZZZZ</name>
<organism evidence="2">
    <name type="scientific">marine sediment metagenome</name>
    <dbReference type="NCBI Taxonomy" id="412755"/>
    <lineage>
        <taxon>unclassified sequences</taxon>
        <taxon>metagenomes</taxon>
        <taxon>ecological metagenomes</taxon>
    </lineage>
</organism>
<keyword evidence="1" id="KW-1133">Transmembrane helix</keyword>
<dbReference type="EMBL" id="BARS01052607">
    <property type="protein sequence ID" value="GAG43982.1"/>
    <property type="molecule type" value="Genomic_DNA"/>
</dbReference>
<feature type="transmembrane region" description="Helical" evidence="1">
    <location>
        <begin position="17"/>
        <end position="35"/>
    </location>
</feature>
<sequence>MAVRVDQDAIIKYADKVFLGLAVVFLIGAGAFQFLRSYDPEVTYGKVEQAYAAAERRMASAGDAESIDQLLEDDKGSLELLKTRPDYAQRFFERHQAHAGRWLVPGSDRFAFYKALEPLPVQAVIVMRIPSPDQRVAPTRLLLRADRRYRPSGNEKDGFLGTDLVFVTGQATVNLGQQTQLSRQ</sequence>
<evidence type="ECO:0000256" key="1">
    <source>
        <dbReference type="SAM" id="Phobius"/>
    </source>
</evidence>
<evidence type="ECO:0000313" key="2">
    <source>
        <dbReference type="EMBL" id="GAG43982.1"/>
    </source>
</evidence>
<reference evidence="2" key="1">
    <citation type="journal article" date="2014" name="Front. Microbiol.">
        <title>High frequency of phylogenetically diverse reductive dehalogenase-homologous genes in deep subseafloor sedimentary metagenomes.</title>
        <authorList>
            <person name="Kawai M."/>
            <person name="Futagami T."/>
            <person name="Toyoda A."/>
            <person name="Takaki Y."/>
            <person name="Nishi S."/>
            <person name="Hori S."/>
            <person name="Arai W."/>
            <person name="Tsubouchi T."/>
            <person name="Morono Y."/>
            <person name="Uchiyama I."/>
            <person name="Ito T."/>
            <person name="Fujiyama A."/>
            <person name="Inagaki F."/>
            <person name="Takami H."/>
        </authorList>
    </citation>
    <scope>NUCLEOTIDE SEQUENCE</scope>
    <source>
        <strain evidence="2">Expedition CK06-06</strain>
    </source>
</reference>
<accession>X0Y9M7</accession>
<dbReference type="AlphaFoldDB" id="X0Y9M7"/>
<gene>
    <name evidence="2" type="ORF">S01H1_78193</name>
</gene>
<comment type="caution">
    <text evidence="2">The sequence shown here is derived from an EMBL/GenBank/DDBJ whole genome shotgun (WGS) entry which is preliminary data.</text>
</comment>
<feature type="non-terminal residue" evidence="2">
    <location>
        <position position="184"/>
    </location>
</feature>